<reference evidence="2" key="1">
    <citation type="journal article" date="2012" name="Nat. Genet.">
        <title>Whole-genome sequence of Schistosoma haematobium.</title>
        <authorList>
            <person name="Young N.D."/>
            <person name="Jex A.R."/>
            <person name="Li B."/>
            <person name="Liu S."/>
            <person name="Yang L."/>
            <person name="Xiong Z."/>
            <person name="Li Y."/>
            <person name="Cantacessi C."/>
            <person name="Hall R.S."/>
            <person name="Xu X."/>
            <person name="Chen F."/>
            <person name="Wu X."/>
            <person name="Zerlotini A."/>
            <person name="Oliveira G."/>
            <person name="Hofmann A."/>
            <person name="Zhang G."/>
            <person name="Fang X."/>
            <person name="Kang Y."/>
            <person name="Campbell B.E."/>
            <person name="Loukas A."/>
            <person name="Ranganathan S."/>
            <person name="Rollinson D."/>
            <person name="Rinaldi G."/>
            <person name="Brindley P.J."/>
            <person name="Yang H."/>
            <person name="Wang J."/>
            <person name="Wang J."/>
            <person name="Gasser R.B."/>
        </authorList>
    </citation>
    <scope>NUCLEOTIDE SEQUENCE [LARGE SCALE GENOMIC DNA]</scope>
</reference>
<dbReference type="InterPro" id="IPR036322">
    <property type="entry name" value="WD40_repeat_dom_sf"/>
</dbReference>
<dbReference type="STRING" id="6185.A0A095AU05"/>
<dbReference type="InterPro" id="IPR006595">
    <property type="entry name" value="CTLH_C"/>
</dbReference>
<dbReference type="InterPro" id="IPR001680">
    <property type="entry name" value="WD40_rpt"/>
</dbReference>
<feature type="compositionally biased region" description="Polar residues" evidence="1">
    <location>
        <begin position="441"/>
        <end position="452"/>
    </location>
</feature>
<dbReference type="PROSITE" id="PS50896">
    <property type="entry name" value="LISH"/>
    <property type="match status" value="1"/>
</dbReference>
<dbReference type="InterPro" id="IPR015943">
    <property type="entry name" value="WD40/YVTN_repeat-like_dom_sf"/>
</dbReference>
<dbReference type="PROSITE" id="PS50897">
    <property type="entry name" value="CTLH"/>
    <property type="match status" value="1"/>
</dbReference>
<sequence>MLEQNGDILYGQFNGVAAIKNDLIIARSRSLSVRDEEMLRLIGQYLCDKGFNGTYTQLSRESGITLEHNDATELRHAILEGRWLDAEAAIDKLAPMIGDLNSVEEVRFLILEQQFLENLEANEVMPAVTLLRNRITPMQRNTERVHTLASFFRRFSSNFSCLMCRTAVELQAQAGGWAGVDAGSRLQLINRIQAFIPAQTMLPPGRLEELINESVRAQLASCIFHNPPMGVQTDIHNISLLQRHSCGMQDFPAFCIQTLDHQRDSDLWFCQFSPDGSYLATGGKDANVDVWRVDSVRHAVSFFRVLTTPAYIGCLCWSPDSKKLAACCGEEQSSVLVFDVFSGQQLCSQKVNDEDVYSTASFFSDSRKLAFGGLKGSFYVMDTEDQGRVLAVVEGYRVQSMAAIFPPIPSMLLPNGTESVQVNPPPDRSTPGAPDSPANGLLQNGSTNDAVNNRSENQIDQLLVADSLHRIRLFRFGLVCSNTSSNNTNTTADTADIPLSTVTTPHETSTTSISTVTISTLSASSFAHAPGEEITTSTTIATTTTTTSSSSISTTTASALAAYLCSSGSAPGAPTSVNISTSASTGTTNPGNVRSSDSSDNNNNSVIATSTTGENPGVATALAVARLAQQQQQRLLQSSNPMTTTNPASTLTGNLSSWYQQSGAYQGSTSLAYTSSSSTLPPGILLDMPILPVSLTRLGPPTTQGLQAQLGLQPILHPAGSLHGSNPYTVVSSSGANSLGTTGSSLTILFGAPLDRTSASYATTPVGTSSSVTTNPTGVRALAAAAAALASVNSRQVHSVSSGTTMLTVSTSPDNSGVATGRSSVSVTNIGSTVSTSTSTIGTTTGSPINPTTVSASLPATGFSTSTTSTTTNAHASSLSTNGSNYGLIDHRTLFKETHPVQSIMISRSGTMALLTIHKMGLHLWDLEACAILQRFVGHKQDTFRLYSTFGGANEDFVATGSENGRIHIWHVGSGSHPIHSSPGTGNRDPITCVHWNPVLPTMIASVNDAGELCIWGPQLNIYRPRLFCYWKTSSSGIKRHSIIIPPHK</sequence>
<dbReference type="SMART" id="SM00320">
    <property type="entry name" value="WD40"/>
    <property type="match status" value="6"/>
</dbReference>
<accession>A0A095AU05</accession>
<evidence type="ECO:0000256" key="1">
    <source>
        <dbReference type="SAM" id="MobiDB-lite"/>
    </source>
</evidence>
<feature type="region of interest" description="Disordered" evidence="1">
    <location>
        <begin position="415"/>
        <end position="452"/>
    </location>
</feature>
<protein>
    <submittedName>
        <fullName evidence="2">WD repeat-containing protein 26</fullName>
    </submittedName>
</protein>
<dbReference type="PROSITE" id="PS50082">
    <property type="entry name" value="WD_REPEATS_2"/>
    <property type="match status" value="1"/>
</dbReference>
<feature type="region of interest" description="Disordered" evidence="1">
    <location>
        <begin position="577"/>
        <end position="614"/>
    </location>
</feature>
<dbReference type="AlphaFoldDB" id="A0A095AU05"/>
<dbReference type="Gene3D" id="2.130.10.10">
    <property type="entry name" value="YVTN repeat-like/Quinoprotein amine dehydrogenase"/>
    <property type="match status" value="2"/>
</dbReference>
<dbReference type="GO" id="GO:0043161">
    <property type="term" value="P:proteasome-mediated ubiquitin-dependent protein catabolic process"/>
    <property type="evidence" value="ECO:0007669"/>
    <property type="project" value="TreeGrafter"/>
</dbReference>
<name>A0A095AU05_SCHHA</name>
<feature type="compositionally biased region" description="Polar residues" evidence="1">
    <location>
        <begin position="577"/>
        <end position="594"/>
    </location>
</feature>
<gene>
    <name evidence="2" type="ORF">MS3_06333</name>
</gene>
<dbReference type="GO" id="GO:0034657">
    <property type="term" value="C:GID complex"/>
    <property type="evidence" value="ECO:0007669"/>
    <property type="project" value="TreeGrafter"/>
</dbReference>
<dbReference type="SMART" id="SM00668">
    <property type="entry name" value="CTLH"/>
    <property type="match status" value="1"/>
</dbReference>
<organism evidence="2">
    <name type="scientific">Schistosoma haematobium</name>
    <name type="common">Blood fluke</name>
    <dbReference type="NCBI Taxonomy" id="6185"/>
    <lineage>
        <taxon>Eukaryota</taxon>
        <taxon>Metazoa</taxon>
        <taxon>Spiralia</taxon>
        <taxon>Lophotrochozoa</taxon>
        <taxon>Platyhelminthes</taxon>
        <taxon>Trematoda</taxon>
        <taxon>Digenea</taxon>
        <taxon>Strigeidida</taxon>
        <taxon>Schistosomatoidea</taxon>
        <taxon>Schistosomatidae</taxon>
        <taxon>Schistosoma</taxon>
    </lineage>
</organism>
<dbReference type="SUPFAM" id="SSF50978">
    <property type="entry name" value="WD40 repeat-like"/>
    <property type="match status" value="1"/>
</dbReference>
<dbReference type="Pfam" id="PF00400">
    <property type="entry name" value="WD40"/>
    <property type="match status" value="1"/>
</dbReference>
<proteinExistence type="predicted"/>
<evidence type="ECO:0000313" key="2">
    <source>
        <dbReference type="EMBL" id="KGB37966.1"/>
    </source>
</evidence>
<dbReference type="InterPro" id="IPR006594">
    <property type="entry name" value="LisH"/>
</dbReference>
<dbReference type="PANTHER" id="PTHR22838:SF0">
    <property type="entry name" value="WD REPEAT-CONTAINING PROTEIN 26"/>
    <property type="match status" value="1"/>
</dbReference>
<feature type="compositionally biased region" description="Low complexity" evidence="1">
    <location>
        <begin position="595"/>
        <end position="605"/>
    </location>
</feature>
<dbReference type="PANTHER" id="PTHR22838">
    <property type="entry name" value="WD REPEAT PROTEIN 26-RELATED"/>
    <property type="match status" value="1"/>
</dbReference>
<dbReference type="InterPro" id="IPR051350">
    <property type="entry name" value="WD_repeat-ST_regulator"/>
</dbReference>
<dbReference type="EMBL" id="KL250953">
    <property type="protein sequence ID" value="KGB37966.1"/>
    <property type="molecule type" value="Genomic_DNA"/>
</dbReference>